<keyword evidence="7" id="KW-1015">Disulfide bond</keyword>
<organism evidence="12 13">
    <name type="scientific">Rhynchospora pubera</name>
    <dbReference type="NCBI Taxonomy" id="906938"/>
    <lineage>
        <taxon>Eukaryota</taxon>
        <taxon>Viridiplantae</taxon>
        <taxon>Streptophyta</taxon>
        <taxon>Embryophyta</taxon>
        <taxon>Tracheophyta</taxon>
        <taxon>Spermatophyta</taxon>
        <taxon>Magnoliopsida</taxon>
        <taxon>Liliopsida</taxon>
        <taxon>Poales</taxon>
        <taxon>Cyperaceae</taxon>
        <taxon>Cyperoideae</taxon>
        <taxon>Rhynchosporeae</taxon>
        <taxon>Rhynchospora</taxon>
    </lineage>
</organism>
<reference evidence="12" key="1">
    <citation type="submission" date="2022-08" db="EMBL/GenBank/DDBJ databases">
        <authorList>
            <person name="Marques A."/>
        </authorList>
    </citation>
    <scope>NUCLEOTIDE SEQUENCE</scope>
    <source>
        <strain evidence="12">RhyPub2mFocal</strain>
        <tissue evidence="12">Leaves</tissue>
    </source>
</reference>
<dbReference type="PANTHER" id="PTHR47460:SF1">
    <property type="entry name" value="SERINE_THREONINE-PROTEIN KINASE-LIKE PROTEIN ACR4"/>
    <property type="match status" value="1"/>
</dbReference>
<keyword evidence="12" id="KW-0808">Transferase</keyword>
<gene>
    <name evidence="12" type="ORF">LUZ62_063608</name>
</gene>
<comment type="catalytic activity">
    <reaction evidence="11">
        <text>L-seryl-[protein] + ATP = O-phospho-L-seryl-[protein] + ADP + H(+)</text>
        <dbReference type="Rhea" id="RHEA:17989"/>
        <dbReference type="Rhea" id="RHEA-COMP:9863"/>
        <dbReference type="Rhea" id="RHEA-COMP:11604"/>
        <dbReference type="ChEBI" id="CHEBI:15378"/>
        <dbReference type="ChEBI" id="CHEBI:29999"/>
        <dbReference type="ChEBI" id="CHEBI:30616"/>
        <dbReference type="ChEBI" id="CHEBI:83421"/>
        <dbReference type="ChEBI" id="CHEBI:456216"/>
        <dbReference type="EC" id="2.7.11.1"/>
    </reaction>
</comment>
<protein>
    <recommendedName>
        <fullName evidence="2">non-specific serine/threonine protein kinase</fullName>
        <ecNumber evidence="2">2.7.11.1</ecNumber>
    </recommendedName>
</protein>
<keyword evidence="9" id="KW-0325">Glycoprotein</keyword>
<dbReference type="AlphaFoldDB" id="A0AAV8EMD2"/>
<evidence type="ECO:0000256" key="9">
    <source>
        <dbReference type="ARBA" id="ARBA00023180"/>
    </source>
</evidence>
<dbReference type="EC" id="2.7.11.1" evidence="2"/>
<evidence type="ECO:0000313" key="12">
    <source>
        <dbReference type="EMBL" id="KAJ4779351.1"/>
    </source>
</evidence>
<evidence type="ECO:0000256" key="8">
    <source>
        <dbReference type="ARBA" id="ARBA00023170"/>
    </source>
</evidence>
<evidence type="ECO:0000256" key="1">
    <source>
        <dbReference type="ARBA" id="ARBA00004479"/>
    </source>
</evidence>
<dbReference type="SUPFAM" id="SSF50985">
    <property type="entry name" value="RCC1/BLIP-II"/>
    <property type="match status" value="1"/>
</dbReference>
<evidence type="ECO:0000256" key="11">
    <source>
        <dbReference type="ARBA" id="ARBA00048679"/>
    </source>
</evidence>
<dbReference type="InterPro" id="IPR009091">
    <property type="entry name" value="RCC1/BLIP-II"/>
</dbReference>
<keyword evidence="8" id="KW-0675">Receptor</keyword>
<evidence type="ECO:0000256" key="5">
    <source>
        <dbReference type="ARBA" id="ARBA00022989"/>
    </source>
</evidence>
<dbReference type="Gene3D" id="2.130.10.30">
    <property type="entry name" value="Regulator of chromosome condensation 1/beta-lactamase-inhibitor protein II"/>
    <property type="match status" value="2"/>
</dbReference>
<keyword evidence="4" id="KW-0732">Signal</keyword>
<keyword evidence="6" id="KW-0472">Membrane</keyword>
<dbReference type="EMBL" id="JAMFTS010000003">
    <property type="protein sequence ID" value="KAJ4779351.1"/>
    <property type="molecule type" value="Genomic_DNA"/>
</dbReference>
<dbReference type="Pfam" id="PF13540">
    <property type="entry name" value="RCC1_2"/>
    <property type="match status" value="1"/>
</dbReference>
<evidence type="ECO:0000256" key="4">
    <source>
        <dbReference type="ARBA" id="ARBA00022729"/>
    </source>
</evidence>
<comment type="catalytic activity">
    <reaction evidence="10">
        <text>L-threonyl-[protein] + ATP = O-phospho-L-threonyl-[protein] + ADP + H(+)</text>
        <dbReference type="Rhea" id="RHEA:46608"/>
        <dbReference type="Rhea" id="RHEA-COMP:11060"/>
        <dbReference type="Rhea" id="RHEA-COMP:11605"/>
        <dbReference type="ChEBI" id="CHEBI:15378"/>
        <dbReference type="ChEBI" id="CHEBI:30013"/>
        <dbReference type="ChEBI" id="CHEBI:30616"/>
        <dbReference type="ChEBI" id="CHEBI:61977"/>
        <dbReference type="ChEBI" id="CHEBI:456216"/>
        <dbReference type="EC" id="2.7.11.1"/>
    </reaction>
</comment>
<evidence type="ECO:0000256" key="6">
    <source>
        <dbReference type="ARBA" id="ARBA00023136"/>
    </source>
</evidence>
<accession>A0AAV8EMD2</accession>
<evidence type="ECO:0000256" key="10">
    <source>
        <dbReference type="ARBA" id="ARBA00047899"/>
    </source>
</evidence>
<dbReference type="GO" id="GO:0016020">
    <property type="term" value="C:membrane"/>
    <property type="evidence" value="ECO:0007669"/>
    <property type="project" value="UniProtKB-SubCell"/>
</dbReference>
<proteinExistence type="predicted"/>
<keyword evidence="13" id="KW-1185">Reference proteome</keyword>
<evidence type="ECO:0000256" key="2">
    <source>
        <dbReference type="ARBA" id="ARBA00012513"/>
    </source>
</evidence>
<evidence type="ECO:0000256" key="3">
    <source>
        <dbReference type="ARBA" id="ARBA00022692"/>
    </source>
</evidence>
<dbReference type="PANTHER" id="PTHR47460">
    <property type="entry name" value="SERINE/THREONINE-PROTEIN KINASE-LIKE PROTEIN ACR4"/>
    <property type="match status" value="1"/>
</dbReference>
<comment type="caution">
    <text evidence="12">The sequence shown here is derived from an EMBL/GenBank/DDBJ whole genome shotgun (WGS) entry which is preliminary data.</text>
</comment>
<sequence>MRIMLGLFTALAVVPLFFFYAGAVGSAGTLAISSNTVCGISATTLPRTIYCTDIDESVATTPYLVYPNVSFDSVSAGTDFFCGLKSSRKVFYCWNGNPVNRKRVYRGSWVISDLTVGETQVSAIDRSGNEIRWWRKAGLFPSSVLGDYSSLTSGNNFTCAITTNGTMTCWGPLSNYTMSTIVAGDSHMCGLDSSGLVICQGSNSSAQCYAPTGSPYEYTGFALGLSHTCAIMQPNYTAVCWRNYGEAQLYQPLNGTAFEFLVAGGNLTCGLTTHTYSVLCWGSNWTDVSVRKLSLPMILPGICVAGGGDECDCGTYPESQRLCKGTGVICQRCDFRKPIPPSPPPALAPIPSKSKKTSMTGWKLDWWN</sequence>
<comment type="subcellular location">
    <subcellularLocation>
        <location evidence="1">Membrane</location>
        <topology evidence="1">Single-pass type I membrane protein</topology>
    </subcellularLocation>
</comment>
<dbReference type="Proteomes" id="UP001140206">
    <property type="component" value="Chromosome 3"/>
</dbReference>
<evidence type="ECO:0000313" key="13">
    <source>
        <dbReference type="Proteomes" id="UP001140206"/>
    </source>
</evidence>
<keyword evidence="5" id="KW-1133">Transmembrane helix</keyword>
<keyword evidence="3" id="KW-0812">Transmembrane</keyword>
<keyword evidence="12" id="KW-0418">Kinase</keyword>
<name>A0AAV8EMD2_9POAL</name>
<evidence type="ECO:0000256" key="7">
    <source>
        <dbReference type="ARBA" id="ARBA00023157"/>
    </source>
</evidence>
<dbReference type="GO" id="GO:0004674">
    <property type="term" value="F:protein serine/threonine kinase activity"/>
    <property type="evidence" value="ECO:0007669"/>
    <property type="project" value="UniProtKB-KW"/>
</dbReference>